<dbReference type="Proteomes" id="UP000199527">
    <property type="component" value="Unassembled WGS sequence"/>
</dbReference>
<evidence type="ECO:0000256" key="4">
    <source>
        <dbReference type="ARBA" id="ARBA00023002"/>
    </source>
</evidence>
<evidence type="ECO:0000313" key="7">
    <source>
        <dbReference type="EMBL" id="SDJ89103.1"/>
    </source>
</evidence>
<reference evidence="8" key="1">
    <citation type="submission" date="2016-10" db="EMBL/GenBank/DDBJ databases">
        <authorList>
            <person name="Varghese N."/>
            <person name="Submissions S."/>
        </authorList>
    </citation>
    <scope>NUCLEOTIDE SEQUENCE [LARGE SCALE GENOMIC DNA]</scope>
    <source>
        <strain evidence="8">DSM 23317</strain>
    </source>
</reference>
<keyword evidence="3" id="KW-0274">FAD</keyword>
<dbReference type="Pfam" id="PF00890">
    <property type="entry name" value="FAD_binding_2"/>
    <property type="match status" value="1"/>
</dbReference>
<keyword evidence="4" id="KW-0560">Oxidoreductase</keyword>
<feature type="chain" id="PRO_5011758776" evidence="5">
    <location>
        <begin position="23"/>
        <end position="511"/>
    </location>
</feature>
<accession>A0A1G8XF26</accession>
<dbReference type="EMBL" id="FNEM01000015">
    <property type="protein sequence ID" value="SDJ89103.1"/>
    <property type="molecule type" value="Genomic_DNA"/>
</dbReference>
<gene>
    <name evidence="7" type="ORF">SAMN04488540_11516</name>
</gene>
<evidence type="ECO:0000256" key="2">
    <source>
        <dbReference type="ARBA" id="ARBA00022630"/>
    </source>
</evidence>
<name>A0A1G8XF26_9GAMM</name>
<sequence length="511" mass="56359">MRNMKKLSVLVAASLFSAGSWAADIVKNVDVVVVGSGASGMAAAVEAQEAGLKTVLLEKMPTIGGSALYIEGTFAVETDHQKSMYIGLDRDWAYKNHMEFNHGFINGPLIRKWINNSANSIKWMEDHGVTFHDVRTLFEDGYRTWHIFKDGKGVEFVNQMAKSFKEHGGTILTETPGTEIIYEDGKVTGIMAEDVEGETYQFNTQGGVIVAAGGFINNPEYLKKYGIRSDYLIVGPKTGRDGDSLPWYDKVGARLEGMGTHLAIGAWLSGKDPNTQLSQPEHTTVYSQLASLLRQPYMWVADDGKRFIDESQAPLWMNTDPAVERVGGSYFAVFDDTLKDYMINEGIDVSHSDWVRVGHKLDLLEEGIEIGQEEGYVYVSNTIEGLAKKMGVDPVAFKKTVEDNNRYAVNGLDEEFPKDRKYVRSISKPPYFAVKGDNATLITLGGPSTNTDMQILREKDLKPVEGLYVVGCEVGGIYGDSYNLTLEGMASSFAINSGRFASQHIAKKLGK</sequence>
<protein>
    <submittedName>
        <fullName evidence="7">Fumarate reductase flavoprotein subunit</fullName>
    </submittedName>
</protein>
<dbReference type="GO" id="GO:0008202">
    <property type="term" value="P:steroid metabolic process"/>
    <property type="evidence" value="ECO:0007669"/>
    <property type="project" value="UniProtKB-ARBA"/>
</dbReference>
<dbReference type="InterPro" id="IPR027477">
    <property type="entry name" value="Succ_DH/fumarate_Rdtase_cat_sf"/>
</dbReference>
<proteinExistence type="predicted"/>
<evidence type="ECO:0000259" key="6">
    <source>
        <dbReference type="Pfam" id="PF00890"/>
    </source>
</evidence>
<dbReference type="GO" id="GO:0016491">
    <property type="term" value="F:oxidoreductase activity"/>
    <property type="evidence" value="ECO:0007669"/>
    <property type="project" value="UniProtKB-KW"/>
</dbReference>
<evidence type="ECO:0000256" key="5">
    <source>
        <dbReference type="SAM" id="SignalP"/>
    </source>
</evidence>
<dbReference type="Gene3D" id="3.90.700.10">
    <property type="entry name" value="Succinate dehydrogenase/fumarate reductase flavoprotein, catalytic domain"/>
    <property type="match status" value="1"/>
</dbReference>
<dbReference type="PANTHER" id="PTHR43400:SF10">
    <property type="entry name" value="3-OXOSTEROID 1-DEHYDROGENASE"/>
    <property type="match status" value="1"/>
</dbReference>
<comment type="cofactor">
    <cofactor evidence="1">
        <name>FAD</name>
        <dbReference type="ChEBI" id="CHEBI:57692"/>
    </cofactor>
</comment>
<dbReference type="SUPFAM" id="SSF51905">
    <property type="entry name" value="FAD/NAD(P)-binding domain"/>
    <property type="match status" value="1"/>
</dbReference>
<keyword evidence="5" id="KW-0732">Signal</keyword>
<feature type="domain" description="FAD-dependent oxidoreductase 2 FAD-binding" evidence="6">
    <location>
        <begin position="30"/>
        <end position="482"/>
    </location>
</feature>
<organism evidence="7 8">
    <name type="scientific">Ferrimonas sediminum</name>
    <dbReference type="NCBI Taxonomy" id="718193"/>
    <lineage>
        <taxon>Bacteria</taxon>
        <taxon>Pseudomonadati</taxon>
        <taxon>Pseudomonadota</taxon>
        <taxon>Gammaproteobacteria</taxon>
        <taxon>Alteromonadales</taxon>
        <taxon>Ferrimonadaceae</taxon>
        <taxon>Ferrimonas</taxon>
    </lineage>
</organism>
<evidence type="ECO:0000313" key="8">
    <source>
        <dbReference type="Proteomes" id="UP000199527"/>
    </source>
</evidence>
<dbReference type="InterPro" id="IPR036188">
    <property type="entry name" value="FAD/NAD-bd_sf"/>
</dbReference>
<dbReference type="PRINTS" id="PR00411">
    <property type="entry name" value="PNDRDTASEI"/>
</dbReference>
<evidence type="ECO:0000256" key="3">
    <source>
        <dbReference type="ARBA" id="ARBA00022827"/>
    </source>
</evidence>
<dbReference type="AlphaFoldDB" id="A0A1G8XF26"/>
<evidence type="ECO:0000256" key="1">
    <source>
        <dbReference type="ARBA" id="ARBA00001974"/>
    </source>
</evidence>
<dbReference type="InterPro" id="IPR050315">
    <property type="entry name" value="FAD-oxidoreductase_2"/>
</dbReference>
<dbReference type="PANTHER" id="PTHR43400">
    <property type="entry name" value="FUMARATE REDUCTASE"/>
    <property type="match status" value="1"/>
</dbReference>
<keyword evidence="2" id="KW-0285">Flavoprotein</keyword>
<dbReference type="SUPFAM" id="SSF56425">
    <property type="entry name" value="Succinate dehydrogenase/fumarate reductase flavoprotein, catalytic domain"/>
    <property type="match status" value="1"/>
</dbReference>
<keyword evidence="8" id="KW-1185">Reference proteome</keyword>
<dbReference type="Gene3D" id="3.50.50.60">
    <property type="entry name" value="FAD/NAD(P)-binding domain"/>
    <property type="match status" value="2"/>
</dbReference>
<dbReference type="InterPro" id="IPR003953">
    <property type="entry name" value="FAD-dep_OxRdtase_2_FAD-bd"/>
</dbReference>
<feature type="signal peptide" evidence="5">
    <location>
        <begin position="1"/>
        <end position="22"/>
    </location>
</feature>